<feature type="compositionally biased region" description="Basic residues" evidence="1">
    <location>
        <begin position="154"/>
        <end position="166"/>
    </location>
</feature>
<dbReference type="InterPro" id="IPR029341">
    <property type="entry name" value="FAM21/CAPZIP"/>
</dbReference>
<feature type="compositionally biased region" description="Basic and acidic residues" evidence="1">
    <location>
        <begin position="261"/>
        <end position="278"/>
    </location>
</feature>
<reference evidence="3" key="1">
    <citation type="submission" date="2021-01" db="EMBL/GenBank/DDBJ databases">
        <title>A chromosome-scale assembly of European eel, Anguilla anguilla.</title>
        <authorList>
            <person name="Henkel C."/>
            <person name="Jong-Raadsen S.A."/>
            <person name="Dufour S."/>
            <person name="Weltzien F.-A."/>
            <person name="Palstra A.P."/>
            <person name="Pelster B."/>
            <person name="Spaink H.P."/>
            <person name="Van Den Thillart G.E."/>
            <person name="Jansen H."/>
            <person name="Zahm M."/>
            <person name="Klopp C."/>
            <person name="Cedric C."/>
            <person name="Louis A."/>
            <person name="Berthelot C."/>
            <person name="Parey E."/>
            <person name="Roest Crollius H."/>
            <person name="Montfort J."/>
            <person name="Robinson-Rechavi M."/>
            <person name="Bucao C."/>
            <person name="Bouchez O."/>
            <person name="Gislard M."/>
            <person name="Lluch J."/>
            <person name="Milhes M."/>
            <person name="Lampietro C."/>
            <person name="Lopez Roques C."/>
            <person name="Donnadieu C."/>
            <person name="Braasch I."/>
            <person name="Desvignes T."/>
            <person name="Postlethwait J."/>
            <person name="Bobe J."/>
            <person name="Guiguen Y."/>
            <person name="Dirks R."/>
        </authorList>
    </citation>
    <scope>NUCLEOTIDE SEQUENCE</scope>
    <source>
        <strain evidence="3">Tag_6206</strain>
        <tissue evidence="3">Liver</tissue>
    </source>
</reference>
<gene>
    <name evidence="3" type="ORF">ANANG_G00239430</name>
</gene>
<proteinExistence type="predicted"/>
<evidence type="ECO:0000256" key="1">
    <source>
        <dbReference type="SAM" id="MobiDB-lite"/>
    </source>
</evidence>
<name>A0A9D3LUX7_ANGAN</name>
<evidence type="ECO:0000259" key="2">
    <source>
        <dbReference type="Pfam" id="PF15255"/>
    </source>
</evidence>
<dbReference type="EMBL" id="JAFIRN010000013">
    <property type="protein sequence ID" value="KAG5837455.1"/>
    <property type="molecule type" value="Genomic_DNA"/>
</dbReference>
<organism evidence="3 4">
    <name type="scientific">Anguilla anguilla</name>
    <name type="common">European freshwater eel</name>
    <name type="synonym">Muraena anguilla</name>
    <dbReference type="NCBI Taxonomy" id="7936"/>
    <lineage>
        <taxon>Eukaryota</taxon>
        <taxon>Metazoa</taxon>
        <taxon>Chordata</taxon>
        <taxon>Craniata</taxon>
        <taxon>Vertebrata</taxon>
        <taxon>Euteleostomi</taxon>
        <taxon>Actinopterygii</taxon>
        <taxon>Neopterygii</taxon>
        <taxon>Teleostei</taxon>
        <taxon>Anguilliformes</taxon>
        <taxon>Anguillidae</taxon>
        <taxon>Anguilla</taxon>
    </lineage>
</organism>
<feature type="domain" description="FAM21/CAPZIP" evidence="2">
    <location>
        <begin position="68"/>
        <end position="190"/>
    </location>
</feature>
<feature type="compositionally biased region" description="Polar residues" evidence="1">
    <location>
        <begin position="183"/>
        <end position="195"/>
    </location>
</feature>
<feature type="compositionally biased region" description="Low complexity" evidence="1">
    <location>
        <begin position="79"/>
        <end position="93"/>
    </location>
</feature>
<evidence type="ECO:0000313" key="3">
    <source>
        <dbReference type="EMBL" id="KAG5837455.1"/>
    </source>
</evidence>
<dbReference type="Pfam" id="PF15255">
    <property type="entry name" value="CAP-ZIP_m"/>
    <property type="match status" value="1"/>
</dbReference>
<accession>A0A9D3LUX7</accession>
<dbReference type="AlphaFoldDB" id="A0A9D3LUX7"/>
<evidence type="ECO:0000313" key="4">
    <source>
        <dbReference type="Proteomes" id="UP001044222"/>
    </source>
</evidence>
<comment type="caution">
    <text evidence="3">The sequence shown here is derived from an EMBL/GenBank/DDBJ whole genome shotgun (WGS) entry which is preliminary data.</text>
</comment>
<feature type="compositionally biased region" description="Basic residues" evidence="1">
    <location>
        <begin position="207"/>
        <end position="217"/>
    </location>
</feature>
<feature type="compositionally biased region" description="Polar residues" evidence="1">
    <location>
        <begin position="1"/>
        <end position="23"/>
    </location>
</feature>
<feature type="region of interest" description="Disordered" evidence="1">
    <location>
        <begin position="1"/>
        <end position="300"/>
    </location>
</feature>
<feature type="compositionally biased region" description="Low complexity" evidence="1">
    <location>
        <begin position="109"/>
        <end position="121"/>
    </location>
</feature>
<protein>
    <recommendedName>
        <fullName evidence="2">FAM21/CAPZIP domain-containing protein</fullName>
    </recommendedName>
</protein>
<sequence>MLSAEKNSVSPSGSDHTGSSKGQNMPPPTGTEEVRRRPPRTLQLNPAEQTAGGKPISSSGAPRVRPRSSPLIEKLQANLALSPTTLLPTSRSSEVNLPPSPFSPGHAHSPFGLPSPALSSPGPTPGSEEEAPISFERPPEGTALPSINKDRARLSFKRRPPTRQLRKSCSEEAAGEEGAAGGQSSPCQLDGQQKNEGAEEEAESTNRKVKGVRARKSSGRDGGGADEDGEETVAVTQEVKSARDEAPAAPEGEGLPGEPCSEDRVRANQEEGAETRPQEEEEEGENAIGPDEVTIEVSVK</sequence>
<dbReference type="Proteomes" id="UP001044222">
    <property type="component" value="Chromosome 13"/>
</dbReference>
<keyword evidence="4" id="KW-1185">Reference proteome</keyword>